<evidence type="ECO:0000256" key="1">
    <source>
        <dbReference type="RuleBase" id="RU003860"/>
    </source>
</evidence>
<dbReference type="PANTHER" id="PTHR46230:SF7">
    <property type="entry name" value="BOLA-LIKE PROTEIN 1"/>
    <property type="match status" value="1"/>
</dbReference>
<dbReference type="Gene3D" id="3.30.300.90">
    <property type="entry name" value="BolA-like"/>
    <property type="match status" value="1"/>
</dbReference>
<dbReference type="PIRSF" id="PIRSF003113">
    <property type="entry name" value="BolA"/>
    <property type="match status" value="1"/>
</dbReference>
<dbReference type="PANTHER" id="PTHR46230">
    <property type="match status" value="1"/>
</dbReference>
<accession>A0A2T5BQV0</accession>
<name>A0A2T5BQV0_9RHOB</name>
<dbReference type="InterPro" id="IPR036065">
    <property type="entry name" value="BolA-like_sf"/>
</dbReference>
<organism evidence="2 3">
    <name type="scientific">Rhodovulum imhoffii</name>
    <dbReference type="NCBI Taxonomy" id="365340"/>
    <lineage>
        <taxon>Bacteria</taxon>
        <taxon>Pseudomonadati</taxon>
        <taxon>Pseudomonadota</taxon>
        <taxon>Alphaproteobacteria</taxon>
        <taxon>Rhodobacterales</taxon>
        <taxon>Paracoccaceae</taxon>
        <taxon>Rhodovulum</taxon>
    </lineage>
</organism>
<dbReference type="RefSeq" id="WP_107892950.1">
    <property type="nucleotide sequence ID" value="NZ_NHSI01000048.1"/>
</dbReference>
<comment type="similarity">
    <text evidence="1">Belongs to the BolA/IbaG family.</text>
</comment>
<dbReference type="InterPro" id="IPR002634">
    <property type="entry name" value="BolA"/>
</dbReference>
<dbReference type="SUPFAM" id="SSF82657">
    <property type="entry name" value="BolA-like"/>
    <property type="match status" value="1"/>
</dbReference>
<keyword evidence="3" id="KW-1185">Reference proteome</keyword>
<proteinExistence type="inferred from homology"/>
<protein>
    <submittedName>
        <fullName evidence="2">BolA protein</fullName>
    </submittedName>
</protein>
<dbReference type="GO" id="GO:0016226">
    <property type="term" value="P:iron-sulfur cluster assembly"/>
    <property type="evidence" value="ECO:0007669"/>
    <property type="project" value="TreeGrafter"/>
</dbReference>
<dbReference type="Proteomes" id="UP000243859">
    <property type="component" value="Unassembled WGS sequence"/>
</dbReference>
<dbReference type="EMBL" id="QAAA01000012">
    <property type="protein sequence ID" value="PTN01552.1"/>
    <property type="molecule type" value="Genomic_DNA"/>
</dbReference>
<reference evidence="2 3" key="1">
    <citation type="submission" date="2018-04" db="EMBL/GenBank/DDBJ databases">
        <title>Genomic Encyclopedia of Archaeal and Bacterial Type Strains, Phase II (KMG-II): from individual species to whole genera.</title>
        <authorList>
            <person name="Goeker M."/>
        </authorList>
    </citation>
    <scope>NUCLEOTIDE SEQUENCE [LARGE SCALE GENOMIC DNA]</scope>
    <source>
        <strain evidence="2 3">DSM 18064</strain>
    </source>
</reference>
<sequence length="85" mass="9338">MSITREIHERLEAAFAPTRLDVVDDSERHRGHAGYREGGESHFRVAITAPAFAGMSRLERHRAIHAALGEDVIGQIHALALSVEA</sequence>
<evidence type="ECO:0000313" key="2">
    <source>
        <dbReference type="EMBL" id="PTN01552.1"/>
    </source>
</evidence>
<dbReference type="OrthoDB" id="9811118at2"/>
<gene>
    <name evidence="2" type="ORF">C8N32_11262</name>
</gene>
<comment type="caution">
    <text evidence="2">The sequence shown here is derived from an EMBL/GenBank/DDBJ whole genome shotgun (WGS) entry which is preliminary data.</text>
</comment>
<dbReference type="Pfam" id="PF01722">
    <property type="entry name" value="BolA"/>
    <property type="match status" value="1"/>
</dbReference>
<evidence type="ECO:0000313" key="3">
    <source>
        <dbReference type="Proteomes" id="UP000243859"/>
    </source>
</evidence>
<dbReference type="AlphaFoldDB" id="A0A2T5BQV0"/>